<dbReference type="InterPro" id="IPR052406">
    <property type="entry name" value="Chromatin_Remodeling_Comp"/>
</dbReference>
<dbReference type="AlphaFoldDB" id="G7Y8I6"/>
<sequence>MAVCARSERAHRGSIGLSVSRNGCRSPRDSRCLRTWEAQATTTEVGEGIPCARQFSRETPHICLHGQFSVRDFVSFAGIRINAISQVTASHEWAAVYASMGFPLGCIESGHGLRSIYQRFLEPYERCQRMASRTDELEPAYVDTDSQDSDLTSKGSKPTYSMNYLDSVPNHLRAGWNLSTELVDQFDYSSLEYALRSNLPNELDFALNSMLLMSSQPNGFSLHKNVRLLTLLLESVGISHSQPCSHNSDSETVLSRRFSDFWHANVLEEDGRKFLSPNALTSAVNYSADFAYGLSCLRQCFVDDHLASASKRTEKLNGPGQNLVGHIPRPQAAREHNQIHTEGSEIGLKSKRKSHKSTGAKNVSKSELRAGLGSIETSYPIKLDQCTSSPNKPLKLYQVWQKDDMAVGNWLSVQLGAIAFQRVPTVESLDIPSLIEQENSTSELPSCSLVRRKIEELETNAILERLRSFLRNTDRTTEQLSALLTESLDTTQRARLVHLLSPHEGTDRTDEDHEHT</sequence>
<evidence type="ECO:0000256" key="3">
    <source>
        <dbReference type="ARBA" id="ARBA00023242"/>
    </source>
</evidence>
<dbReference type="SUPFAM" id="SSF46774">
    <property type="entry name" value="ARID-like"/>
    <property type="match status" value="1"/>
</dbReference>
<dbReference type="InterPro" id="IPR036431">
    <property type="entry name" value="ARID_dom_sf"/>
</dbReference>
<evidence type="ECO:0000313" key="4">
    <source>
        <dbReference type="EMBL" id="GAA49271.1"/>
    </source>
</evidence>
<dbReference type="GO" id="GO:0003677">
    <property type="term" value="F:DNA binding"/>
    <property type="evidence" value="ECO:0007669"/>
    <property type="project" value="InterPro"/>
</dbReference>
<keyword evidence="1" id="KW-0805">Transcription regulation</keyword>
<evidence type="ECO:0000313" key="5">
    <source>
        <dbReference type="Proteomes" id="UP000008909"/>
    </source>
</evidence>
<proteinExistence type="predicted"/>
<accession>G7Y8I6</accession>
<dbReference type="CDD" id="cd16100">
    <property type="entry name" value="ARID"/>
    <property type="match status" value="1"/>
</dbReference>
<keyword evidence="5" id="KW-1185">Reference proteome</keyword>
<evidence type="ECO:0000256" key="1">
    <source>
        <dbReference type="ARBA" id="ARBA00023015"/>
    </source>
</evidence>
<keyword evidence="3" id="KW-0539">Nucleus</keyword>
<reference evidence="4" key="1">
    <citation type="journal article" date="2011" name="Genome Biol.">
        <title>The draft genome of the carcinogenic human liver fluke Clonorchis sinensis.</title>
        <authorList>
            <person name="Wang X."/>
            <person name="Chen W."/>
            <person name="Huang Y."/>
            <person name="Sun J."/>
            <person name="Men J."/>
            <person name="Liu H."/>
            <person name="Luo F."/>
            <person name="Guo L."/>
            <person name="Lv X."/>
            <person name="Deng C."/>
            <person name="Zhou C."/>
            <person name="Fan Y."/>
            <person name="Li X."/>
            <person name="Huang L."/>
            <person name="Hu Y."/>
            <person name="Liang C."/>
            <person name="Hu X."/>
            <person name="Xu J."/>
            <person name="Yu X."/>
        </authorList>
    </citation>
    <scope>NUCLEOTIDE SEQUENCE [LARGE SCALE GENOMIC DNA]</scope>
    <source>
        <strain evidence="4">Henan</strain>
    </source>
</reference>
<name>G7Y8I6_CLOSI</name>
<dbReference type="PANTHER" id="PTHR22970:SF14">
    <property type="entry name" value="AT-RICH INTERACTIVE DOMAIN-CONTAINING PROTEIN 2"/>
    <property type="match status" value="1"/>
</dbReference>
<protein>
    <submittedName>
        <fullName evidence="4">AT-rich interactive domain-containing protein 2</fullName>
    </submittedName>
</protein>
<gene>
    <name evidence="4" type="ORF">CLF_102788</name>
</gene>
<dbReference type="Gene3D" id="1.10.150.60">
    <property type="entry name" value="ARID DNA-binding domain"/>
    <property type="match status" value="1"/>
</dbReference>
<evidence type="ECO:0000256" key="2">
    <source>
        <dbReference type="ARBA" id="ARBA00023163"/>
    </source>
</evidence>
<organism evidence="4 5">
    <name type="scientific">Clonorchis sinensis</name>
    <name type="common">Chinese liver fluke</name>
    <dbReference type="NCBI Taxonomy" id="79923"/>
    <lineage>
        <taxon>Eukaryota</taxon>
        <taxon>Metazoa</taxon>
        <taxon>Spiralia</taxon>
        <taxon>Lophotrochozoa</taxon>
        <taxon>Platyhelminthes</taxon>
        <taxon>Trematoda</taxon>
        <taxon>Digenea</taxon>
        <taxon>Opisthorchiida</taxon>
        <taxon>Opisthorchiata</taxon>
        <taxon>Opisthorchiidae</taxon>
        <taxon>Clonorchis</taxon>
    </lineage>
</organism>
<reference key="2">
    <citation type="submission" date="2011-10" db="EMBL/GenBank/DDBJ databases">
        <title>The genome and transcriptome sequence of Clonorchis sinensis provide insights into the carcinogenic liver fluke.</title>
        <authorList>
            <person name="Wang X."/>
            <person name="Huang Y."/>
            <person name="Chen W."/>
            <person name="Liu H."/>
            <person name="Guo L."/>
            <person name="Chen Y."/>
            <person name="Luo F."/>
            <person name="Zhou W."/>
            <person name="Sun J."/>
            <person name="Mao Q."/>
            <person name="Liang P."/>
            <person name="Zhou C."/>
            <person name="Tian Y."/>
            <person name="Men J."/>
            <person name="Lv X."/>
            <person name="Huang L."/>
            <person name="Zhou J."/>
            <person name="Hu Y."/>
            <person name="Li R."/>
            <person name="Zhang F."/>
            <person name="Lei H."/>
            <person name="Li X."/>
            <person name="Hu X."/>
            <person name="Liang C."/>
            <person name="Xu J."/>
            <person name="Wu Z."/>
            <person name="Yu X."/>
        </authorList>
    </citation>
    <scope>NUCLEOTIDE SEQUENCE</scope>
    <source>
        <strain>Henan</strain>
    </source>
</reference>
<dbReference type="PANTHER" id="PTHR22970">
    <property type="entry name" value="AT-RICH INTERACTIVE DOMAIN-CONTAINING PROTEIN 2"/>
    <property type="match status" value="1"/>
</dbReference>
<dbReference type="Proteomes" id="UP000008909">
    <property type="component" value="Unassembled WGS sequence"/>
</dbReference>
<dbReference type="EMBL" id="DF142945">
    <property type="protein sequence ID" value="GAA49271.1"/>
    <property type="molecule type" value="Genomic_DNA"/>
</dbReference>
<keyword evidence="2" id="KW-0804">Transcription</keyword>